<dbReference type="Proteomes" id="UP000007587">
    <property type="component" value="Chromosome"/>
</dbReference>
<gene>
    <name evidence="2" type="ordered locus">COCOR_05962</name>
</gene>
<name>H8MJM8_CORCM</name>
<evidence type="ECO:0000313" key="2">
    <source>
        <dbReference type="EMBL" id="AFE06677.1"/>
    </source>
</evidence>
<reference evidence="2 3" key="1">
    <citation type="journal article" date="2012" name="J. Bacteriol.">
        <title>Complete Genome Sequence of the Fruiting Myxobacterium Corallococcus coralloides DSM 2259.</title>
        <authorList>
            <person name="Huntley S."/>
            <person name="Zhang Y."/>
            <person name="Treuner-Lange A."/>
            <person name="Kneip S."/>
            <person name="Sensen C.W."/>
            <person name="Sogaard-Andersen L."/>
        </authorList>
    </citation>
    <scope>NUCLEOTIDE SEQUENCE [LARGE SCALE GENOMIC DNA]</scope>
    <source>
        <strain evidence="3">ATCC 25202 / DSM 2259 / NBRC 100086 / M2</strain>
    </source>
</reference>
<dbReference type="eggNOG" id="ENOG5031DA6">
    <property type="taxonomic scope" value="Bacteria"/>
</dbReference>
<proteinExistence type="predicted"/>
<dbReference type="InParanoid" id="H8MJM8"/>
<feature type="compositionally biased region" description="Low complexity" evidence="1">
    <location>
        <begin position="53"/>
        <end position="66"/>
    </location>
</feature>
<feature type="region of interest" description="Disordered" evidence="1">
    <location>
        <begin position="1"/>
        <end position="127"/>
    </location>
</feature>
<dbReference type="EMBL" id="CP003389">
    <property type="protein sequence ID" value="AFE06677.1"/>
    <property type="molecule type" value="Genomic_DNA"/>
</dbReference>
<feature type="compositionally biased region" description="Low complexity" evidence="1">
    <location>
        <begin position="27"/>
        <end position="45"/>
    </location>
</feature>
<dbReference type="KEGG" id="ccx:COCOR_05962"/>
<feature type="compositionally biased region" description="Pro residues" evidence="1">
    <location>
        <begin position="1"/>
        <end position="17"/>
    </location>
</feature>
<protein>
    <submittedName>
        <fullName evidence="2">Uncharacterized protein</fullName>
    </submittedName>
</protein>
<dbReference type="HOGENOM" id="CLU_709239_0_0_7"/>
<accession>H8MJM8</accession>
<keyword evidence="3" id="KW-1185">Reference proteome</keyword>
<organism evidence="2 3">
    <name type="scientific">Corallococcus coralloides (strain ATCC 25202 / DSM 2259 / NBRC 100086 / M2)</name>
    <name type="common">Myxococcus coralloides</name>
    <dbReference type="NCBI Taxonomy" id="1144275"/>
    <lineage>
        <taxon>Bacteria</taxon>
        <taxon>Pseudomonadati</taxon>
        <taxon>Myxococcota</taxon>
        <taxon>Myxococcia</taxon>
        <taxon>Myxococcales</taxon>
        <taxon>Cystobacterineae</taxon>
        <taxon>Myxococcaceae</taxon>
        <taxon>Corallococcus</taxon>
    </lineage>
</organism>
<dbReference type="AlphaFoldDB" id="H8MJM8"/>
<sequence>MPPPPVSRSLPKSPPSLPKASSEEPKSPVSGPKAPPGAKAPKPAATGLNQRDSFGPGSPLGSPGFGNTNVKNPIGPHLPGAVNAEKPRRQAAVAQEQKPKQAGNTDNEDNGPLATLKGVGEGAKTGADLVLGTQTRNAPAPQRRFAPDGQVEAQNTRISRGANKVGLAATVAQLPQGSKELIDAVNKGDAREITDKAAGLASGALNAAKGGLETTAQVSEFRSLRKAAKDKLLTTARGDGVKVGRGEANRVAGRAAQANLDPLNQGRRSLTLSAAEEAAKKLPVRPALKDAAKRAFEGASTAARRTLPTTAAKAAGRFVPGLNWAIAAADSAAAVATWKNPDANGVKKAAAAITALGSLAAATNIPVVSQLGAGASAVSSLVGSLFGED</sequence>
<reference evidence="3" key="2">
    <citation type="submission" date="2012-03" db="EMBL/GenBank/DDBJ databases">
        <title>Genome sequence of the fruiting myxobacterium Corallococcus coralloides DSM 2259.</title>
        <authorList>
            <person name="Huntley S."/>
            <person name="Zhang Y."/>
            <person name="Treuner-Lange A."/>
            <person name="Sensen C.W."/>
            <person name="Sogaard-Andersen L."/>
        </authorList>
    </citation>
    <scope>NUCLEOTIDE SEQUENCE [LARGE SCALE GENOMIC DNA]</scope>
    <source>
        <strain evidence="3">ATCC 25202 / DSM 2259 / NBRC 100086 / M2</strain>
    </source>
</reference>
<evidence type="ECO:0000313" key="3">
    <source>
        <dbReference type="Proteomes" id="UP000007587"/>
    </source>
</evidence>
<evidence type="ECO:0000256" key="1">
    <source>
        <dbReference type="SAM" id="MobiDB-lite"/>
    </source>
</evidence>